<dbReference type="Gene3D" id="1.20.120.340">
    <property type="entry name" value="Flagellar protein FliS"/>
    <property type="match status" value="1"/>
</dbReference>
<dbReference type="AlphaFoldDB" id="A0A1H0I3I1"/>
<dbReference type="InterPro" id="IPR036584">
    <property type="entry name" value="FliS_sf"/>
</dbReference>
<evidence type="ECO:0000256" key="5">
    <source>
        <dbReference type="ARBA" id="ARBA00023186"/>
    </source>
</evidence>
<keyword evidence="4 6" id="KW-1005">Bacterial flagellum biogenesis</keyword>
<evidence type="ECO:0000256" key="1">
    <source>
        <dbReference type="ARBA" id="ARBA00004514"/>
    </source>
</evidence>
<keyword evidence="7" id="KW-0969">Cilium</keyword>
<proteinExistence type="inferred from homology"/>
<dbReference type="GO" id="GO:0071973">
    <property type="term" value="P:bacterial-type flagellum-dependent cell motility"/>
    <property type="evidence" value="ECO:0007669"/>
    <property type="project" value="TreeGrafter"/>
</dbReference>
<keyword evidence="7" id="KW-0282">Flagellum</keyword>
<dbReference type="OrthoDB" id="9792010at2"/>
<keyword evidence="8" id="KW-1185">Reference proteome</keyword>
<organism evidence="7 8">
    <name type="scientific">Pseudomonas jinjuensis</name>
    <dbReference type="NCBI Taxonomy" id="198616"/>
    <lineage>
        <taxon>Bacteria</taxon>
        <taxon>Pseudomonadati</taxon>
        <taxon>Pseudomonadota</taxon>
        <taxon>Gammaproteobacteria</taxon>
        <taxon>Pseudomonadales</taxon>
        <taxon>Pseudomonadaceae</taxon>
        <taxon>Pseudomonas</taxon>
    </lineage>
</organism>
<comment type="similarity">
    <text evidence="2 6">Belongs to the FliS family.</text>
</comment>
<dbReference type="PANTHER" id="PTHR34773:SF1">
    <property type="entry name" value="FLAGELLAR SECRETION CHAPERONE FLIS"/>
    <property type="match status" value="1"/>
</dbReference>
<comment type="subcellular location">
    <subcellularLocation>
        <location evidence="1 6">Cytoplasm</location>
        <location evidence="1 6">Cytosol</location>
    </subcellularLocation>
</comment>
<dbReference type="InterPro" id="IPR003713">
    <property type="entry name" value="FliS"/>
</dbReference>
<evidence type="ECO:0000256" key="4">
    <source>
        <dbReference type="ARBA" id="ARBA00022795"/>
    </source>
</evidence>
<dbReference type="PANTHER" id="PTHR34773">
    <property type="entry name" value="FLAGELLAR SECRETION CHAPERONE FLIS"/>
    <property type="match status" value="1"/>
</dbReference>
<evidence type="ECO:0000256" key="3">
    <source>
        <dbReference type="ARBA" id="ARBA00022490"/>
    </source>
</evidence>
<gene>
    <name evidence="7" type="ORF">SAMN05216193_109132</name>
</gene>
<keyword evidence="3 6" id="KW-0963">Cytoplasm</keyword>
<dbReference type="STRING" id="198616.SAMN05216193_109132"/>
<keyword evidence="5" id="KW-0143">Chaperone</keyword>
<evidence type="ECO:0000256" key="2">
    <source>
        <dbReference type="ARBA" id="ARBA00008787"/>
    </source>
</evidence>
<dbReference type="GO" id="GO:0044780">
    <property type="term" value="P:bacterial-type flagellum assembly"/>
    <property type="evidence" value="ECO:0007669"/>
    <property type="project" value="InterPro"/>
</dbReference>
<keyword evidence="7" id="KW-0966">Cell projection</keyword>
<evidence type="ECO:0000256" key="6">
    <source>
        <dbReference type="PIRNR" id="PIRNR039090"/>
    </source>
</evidence>
<dbReference type="Pfam" id="PF02561">
    <property type="entry name" value="FliS"/>
    <property type="match status" value="1"/>
</dbReference>
<name>A0A1H0I3I1_9PSED</name>
<dbReference type="Proteomes" id="UP000242957">
    <property type="component" value="Unassembled WGS sequence"/>
</dbReference>
<evidence type="ECO:0000313" key="7">
    <source>
        <dbReference type="EMBL" id="SDO25945.1"/>
    </source>
</evidence>
<dbReference type="EMBL" id="FNIJ01000009">
    <property type="protein sequence ID" value="SDO25945.1"/>
    <property type="molecule type" value="Genomic_DNA"/>
</dbReference>
<dbReference type="GO" id="GO:0005829">
    <property type="term" value="C:cytosol"/>
    <property type="evidence" value="ECO:0007669"/>
    <property type="project" value="UniProtKB-SubCell"/>
</dbReference>
<dbReference type="CDD" id="cd16098">
    <property type="entry name" value="FliS"/>
    <property type="match status" value="1"/>
</dbReference>
<dbReference type="PIRSF" id="PIRSF039090">
    <property type="entry name" value="Flis"/>
    <property type="match status" value="1"/>
</dbReference>
<dbReference type="NCBIfam" id="TIGR00208">
    <property type="entry name" value="fliS"/>
    <property type="match status" value="1"/>
</dbReference>
<evidence type="ECO:0000313" key="8">
    <source>
        <dbReference type="Proteomes" id="UP000242957"/>
    </source>
</evidence>
<dbReference type="RefSeq" id="WP_084311355.1">
    <property type="nucleotide sequence ID" value="NZ_FNIJ01000009.1"/>
</dbReference>
<reference evidence="8" key="1">
    <citation type="submission" date="2016-10" db="EMBL/GenBank/DDBJ databases">
        <authorList>
            <person name="Varghese N."/>
            <person name="Submissions S."/>
        </authorList>
    </citation>
    <scope>NUCLEOTIDE SEQUENCE [LARGE SCALE GENOMIC DNA]</scope>
    <source>
        <strain evidence="8">JCM 21621</strain>
    </source>
</reference>
<sequence length="128" mass="14334">MYAMRAMQQYQRVGIQSEVFEASPHRLIQMLMQGGLERIAQARGAIERQSIAEKGELIGKAISIINGLREPLDHEVGGELSRNLESLYEYMVMRLVEANRENDPAKLDEVAGLLREIKSGWDGIAHAA</sequence>
<dbReference type="SUPFAM" id="SSF101116">
    <property type="entry name" value="Flagellar export chaperone FliS"/>
    <property type="match status" value="1"/>
</dbReference>
<accession>A0A1H0I3I1</accession>
<protein>
    <recommendedName>
        <fullName evidence="6">Flagellar secretion chaperone FliS</fullName>
    </recommendedName>
</protein>